<dbReference type="GO" id="GO:0005856">
    <property type="term" value="C:cytoskeleton"/>
    <property type="evidence" value="ECO:0007669"/>
    <property type="project" value="UniProtKB-SubCell"/>
</dbReference>
<reference evidence="9" key="2">
    <citation type="submission" date="2025-09" db="UniProtKB">
        <authorList>
            <consortium name="Ensembl"/>
        </authorList>
    </citation>
    <scope>IDENTIFICATION</scope>
</reference>
<evidence type="ECO:0000256" key="2">
    <source>
        <dbReference type="ARBA" id="ARBA00022441"/>
    </source>
</evidence>
<evidence type="ECO:0000256" key="6">
    <source>
        <dbReference type="ARBA" id="ARBA00023212"/>
    </source>
</evidence>
<feature type="region of interest" description="Disordered" evidence="7">
    <location>
        <begin position="24"/>
        <end position="88"/>
    </location>
</feature>
<keyword evidence="3" id="KW-0963">Cytoplasm</keyword>
<evidence type="ECO:0000313" key="10">
    <source>
        <dbReference type="Proteomes" id="UP000675900"/>
    </source>
</evidence>
<dbReference type="InterPro" id="IPR006652">
    <property type="entry name" value="Kelch_1"/>
</dbReference>
<dbReference type="Gene3D" id="1.25.40.420">
    <property type="match status" value="1"/>
</dbReference>
<feature type="compositionally biased region" description="Polar residues" evidence="7">
    <location>
        <begin position="47"/>
        <end position="63"/>
    </location>
</feature>
<dbReference type="CDD" id="cd18509">
    <property type="entry name" value="BACK_KLHL1"/>
    <property type="match status" value="1"/>
</dbReference>
<keyword evidence="6" id="KW-0206">Cytoskeleton</keyword>
<feature type="region of interest" description="Disordered" evidence="7">
    <location>
        <begin position="151"/>
        <end position="180"/>
    </location>
</feature>
<evidence type="ECO:0000256" key="7">
    <source>
        <dbReference type="SAM" id="MobiDB-lite"/>
    </source>
</evidence>
<dbReference type="GeneTree" id="ENSGT00940000160425"/>
<sequence>MSGSGRKDFDVKHILRLRWKLFSHPSPAPGGPCLQQDGSGSFEHWGPSQSRLPKSQEKGSVSTFWKKPSSSSSSPSSSSPSSSSSSFNPLNGTLLPVATRLQQGALGQGTQQPARTLFYVESLEEEEVPGMDFPGPHDKGLVLQELKVEPANSSQATGEGCGHRLSATSHSLTPQSDMDSSSSEEFYQAVHHAEQTFRKMESYLKQQQLCDVILIVGNRKIPAHRLVLSSVSDYFAAMFTSDVCEAKQEEIKMEGIDPNALWDLVQFAYTGCLELKEDTIENLLAAACLLQLPQVVEVCCHFLMKLLHPSNCLGIRAFADAQGCIELMKVAHSYTMENIMEVMRNQEFLLLPAEELHKLLASDDVNVPDEETIFHALMMWVKYDMQRRCNDLSMLLAFIRLPLLPPQILADLENHALFKNDLECQKLILEAMKYHLLPERRTLMQSPRTKPRKSTVGTLYAVGGMDNNKGATTIEKYDLRTNLWIQAGMMNGRRLQFGVAVIDDKLFVIGGRDGLKTLNTVECYNPKTKTWTVLPPMSTHRHGL</sequence>
<proteinExistence type="predicted"/>
<evidence type="ECO:0000259" key="8">
    <source>
        <dbReference type="PROSITE" id="PS50097"/>
    </source>
</evidence>
<dbReference type="PROSITE" id="PS50097">
    <property type="entry name" value="BTB"/>
    <property type="match status" value="1"/>
</dbReference>
<feature type="domain" description="BTB" evidence="8">
    <location>
        <begin position="210"/>
        <end position="277"/>
    </location>
</feature>
<dbReference type="Proteomes" id="UP000675900">
    <property type="component" value="Unassembled WGS sequence"/>
</dbReference>
<reference evidence="9" key="1">
    <citation type="submission" date="2025-08" db="UniProtKB">
        <authorList>
            <consortium name="Ensembl"/>
        </authorList>
    </citation>
    <scope>IDENTIFICATION</scope>
</reference>
<keyword evidence="5" id="KW-0009">Actin-binding</keyword>
<dbReference type="Pfam" id="PF01344">
    <property type="entry name" value="Kelch_1"/>
    <property type="match status" value="2"/>
</dbReference>
<organism evidence="9 10">
    <name type="scientific">Panthera tigris altaica</name>
    <name type="common">Siberian tiger</name>
    <dbReference type="NCBI Taxonomy" id="74533"/>
    <lineage>
        <taxon>Eukaryota</taxon>
        <taxon>Metazoa</taxon>
        <taxon>Chordata</taxon>
        <taxon>Craniata</taxon>
        <taxon>Vertebrata</taxon>
        <taxon>Euteleostomi</taxon>
        <taxon>Mammalia</taxon>
        <taxon>Eutheria</taxon>
        <taxon>Laurasiatheria</taxon>
        <taxon>Carnivora</taxon>
        <taxon>Feliformia</taxon>
        <taxon>Felidae</taxon>
        <taxon>Pantherinae</taxon>
        <taxon>Panthera</taxon>
    </lineage>
</organism>
<dbReference type="Gene3D" id="2.120.10.80">
    <property type="entry name" value="Kelch-type beta propeller"/>
    <property type="match status" value="1"/>
</dbReference>
<dbReference type="Gene3D" id="3.30.710.10">
    <property type="entry name" value="Potassium Channel Kv1.1, Chain A"/>
    <property type="match status" value="1"/>
</dbReference>
<keyword evidence="2" id="KW-0880">Kelch repeat</keyword>
<evidence type="ECO:0000256" key="4">
    <source>
        <dbReference type="ARBA" id="ARBA00022737"/>
    </source>
</evidence>
<dbReference type="SUPFAM" id="SSF117281">
    <property type="entry name" value="Kelch motif"/>
    <property type="match status" value="1"/>
</dbReference>
<dbReference type="SMART" id="SM00612">
    <property type="entry name" value="Kelch"/>
    <property type="match status" value="2"/>
</dbReference>
<dbReference type="SMART" id="SM00225">
    <property type="entry name" value="BTB"/>
    <property type="match status" value="1"/>
</dbReference>
<dbReference type="PANTHER" id="PTHR24412:SF450">
    <property type="entry name" value="KELCH-LIKE PROTEIN DIABLO"/>
    <property type="match status" value="1"/>
</dbReference>
<dbReference type="GO" id="GO:0005737">
    <property type="term" value="C:cytoplasm"/>
    <property type="evidence" value="ECO:0007669"/>
    <property type="project" value="Ensembl"/>
</dbReference>
<protein>
    <submittedName>
        <fullName evidence="9">Kelch like family member 1</fullName>
    </submittedName>
</protein>
<dbReference type="Pfam" id="PF07707">
    <property type="entry name" value="BACK"/>
    <property type="match status" value="1"/>
</dbReference>
<dbReference type="SUPFAM" id="SSF54695">
    <property type="entry name" value="POZ domain"/>
    <property type="match status" value="1"/>
</dbReference>
<name>A0A8C9MAE8_PANTA</name>
<dbReference type="InterPro" id="IPR011705">
    <property type="entry name" value="BACK"/>
</dbReference>
<dbReference type="SMART" id="SM00875">
    <property type="entry name" value="BACK"/>
    <property type="match status" value="1"/>
</dbReference>
<keyword evidence="4" id="KW-0677">Repeat</keyword>
<dbReference type="Ensembl" id="ENSPTIT00000024594.1">
    <property type="protein sequence ID" value="ENSPTIP00000020256.1"/>
    <property type="gene ID" value="ENSPTIG00000017788.1"/>
</dbReference>
<dbReference type="AlphaFoldDB" id="A0A8C9MAE8"/>
<feature type="compositionally biased region" description="Low complexity" evidence="7">
    <location>
        <begin position="68"/>
        <end position="86"/>
    </location>
</feature>
<evidence type="ECO:0000256" key="5">
    <source>
        <dbReference type="ARBA" id="ARBA00023203"/>
    </source>
</evidence>
<accession>A0A8C9MAE8</accession>
<dbReference type="InterPro" id="IPR011333">
    <property type="entry name" value="SKP1/BTB/POZ_sf"/>
</dbReference>
<gene>
    <name evidence="9" type="primary">KLHL1</name>
</gene>
<dbReference type="PANTHER" id="PTHR24412">
    <property type="entry name" value="KELCH PROTEIN"/>
    <property type="match status" value="1"/>
</dbReference>
<evidence type="ECO:0000256" key="3">
    <source>
        <dbReference type="ARBA" id="ARBA00022490"/>
    </source>
</evidence>
<comment type="subcellular location">
    <subcellularLocation>
        <location evidence="1">Cytoplasm</location>
        <location evidence="1">Cytoskeleton</location>
    </subcellularLocation>
</comment>
<keyword evidence="10" id="KW-1185">Reference proteome</keyword>
<evidence type="ECO:0000256" key="1">
    <source>
        <dbReference type="ARBA" id="ARBA00004245"/>
    </source>
</evidence>
<dbReference type="FunFam" id="3.30.710.10:FF:000027">
    <property type="entry name" value="Kelch-like protein 4 isoform 1"/>
    <property type="match status" value="1"/>
</dbReference>
<dbReference type="FunFam" id="1.25.40.420:FF:000001">
    <property type="entry name" value="Kelch-like family member 12"/>
    <property type="match status" value="1"/>
</dbReference>
<dbReference type="CDD" id="cd18335">
    <property type="entry name" value="BTB_POZ_KLHL1"/>
    <property type="match status" value="1"/>
</dbReference>
<dbReference type="GO" id="GO:0003779">
    <property type="term" value="F:actin binding"/>
    <property type="evidence" value="ECO:0007669"/>
    <property type="project" value="UniProtKB-KW"/>
</dbReference>
<evidence type="ECO:0000313" key="9">
    <source>
        <dbReference type="Ensembl" id="ENSPTIP00000020256.1"/>
    </source>
</evidence>
<dbReference type="InterPro" id="IPR000210">
    <property type="entry name" value="BTB/POZ_dom"/>
</dbReference>
<dbReference type="Pfam" id="PF00651">
    <property type="entry name" value="BTB"/>
    <property type="match status" value="1"/>
</dbReference>
<dbReference type="InterPro" id="IPR015915">
    <property type="entry name" value="Kelch-typ_b-propeller"/>
</dbReference>
<feature type="compositionally biased region" description="Polar residues" evidence="7">
    <location>
        <begin position="166"/>
        <end position="180"/>
    </location>
</feature>